<dbReference type="InterPro" id="IPR050766">
    <property type="entry name" value="Bact_Lucif_Oxidored"/>
</dbReference>
<dbReference type="PANTHER" id="PTHR30137:SF6">
    <property type="entry name" value="LUCIFERASE-LIKE MONOOXYGENASE"/>
    <property type="match status" value="1"/>
</dbReference>
<dbReference type="Proteomes" id="UP000017973">
    <property type="component" value="Unassembled WGS sequence"/>
</dbReference>
<comment type="caution">
    <text evidence="3">The sequence shown here is derived from an EMBL/GenBank/DDBJ whole genome shotgun (WGS) entry which is preliminary data.</text>
</comment>
<dbReference type="EMBL" id="AYJU01000017">
    <property type="protein sequence ID" value="EST53034.1"/>
    <property type="molecule type" value="Genomic_DNA"/>
</dbReference>
<organism evidence="3 4">
    <name type="scientific">Brevibacillus panacihumi W25</name>
    <dbReference type="NCBI Taxonomy" id="1408254"/>
    <lineage>
        <taxon>Bacteria</taxon>
        <taxon>Bacillati</taxon>
        <taxon>Bacillota</taxon>
        <taxon>Bacilli</taxon>
        <taxon>Bacillales</taxon>
        <taxon>Paenibacillaceae</taxon>
        <taxon>Brevibacillus</taxon>
    </lineage>
</organism>
<evidence type="ECO:0000313" key="4">
    <source>
        <dbReference type="Proteomes" id="UP000017973"/>
    </source>
</evidence>
<dbReference type="Gene3D" id="3.20.20.30">
    <property type="entry name" value="Luciferase-like domain"/>
    <property type="match status" value="1"/>
</dbReference>
<proteinExistence type="predicted"/>
<protein>
    <recommendedName>
        <fullName evidence="2">Luciferase-like domain-containing protein</fullName>
    </recommendedName>
</protein>
<dbReference type="FunFam" id="3.20.20.30:FF:000002">
    <property type="entry name" value="LLM class flavin-dependent oxidoreductase"/>
    <property type="match status" value="1"/>
</dbReference>
<dbReference type="InterPro" id="IPR019949">
    <property type="entry name" value="CmoO-like"/>
</dbReference>
<dbReference type="HOGENOM" id="CLU_027853_9_0_9"/>
<dbReference type="Pfam" id="PF00296">
    <property type="entry name" value="Bac_luciferase"/>
    <property type="match status" value="1"/>
</dbReference>
<dbReference type="InterPro" id="IPR036661">
    <property type="entry name" value="Luciferase-like_sf"/>
</dbReference>
<dbReference type="STRING" id="1408254.T458_19180"/>
<feature type="domain" description="Luciferase-like" evidence="2">
    <location>
        <begin position="72"/>
        <end position="353"/>
    </location>
</feature>
<name>V6M366_9BACL</name>
<evidence type="ECO:0000259" key="2">
    <source>
        <dbReference type="Pfam" id="PF00296"/>
    </source>
</evidence>
<dbReference type="SUPFAM" id="SSF51679">
    <property type="entry name" value="Bacterial luciferase-like"/>
    <property type="match status" value="1"/>
</dbReference>
<dbReference type="InterPro" id="IPR011251">
    <property type="entry name" value="Luciferase-like_dom"/>
</dbReference>
<dbReference type="AlphaFoldDB" id="V6M366"/>
<dbReference type="NCBIfam" id="TIGR03558">
    <property type="entry name" value="oxido_grp_1"/>
    <property type="match status" value="1"/>
</dbReference>
<dbReference type="eggNOG" id="COG2141">
    <property type="taxonomic scope" value="Bacteria"/>
</dbReference>
<comment type="similarity">
    <text evidence="1">To bacterial alkanal monooxygenase alpha and beta chains.</text>
</comment>
<accession>V6M366</accession>
<dbReference type="PATRIC" id="fig|1408254.3.peg.3775"/>
<dbReference type="GO" id="GO:0016705">
    <property type="term" value="F:oxidoreductase activity, acting on paired donors, with incorporation or reduction of molecular oxygen"/>
    <property type="evidence" value="ECO:0007669"/>
    <property type="project" value="InterPro"/>
</dbReference>
<evidence type="ECO:0000256" key="1">
    <source>
        <dbReference type="ARBA" id="ARBA00007789"/>
    </source>
</evidence>
<evidence type="ECO:0000313" key="3">
    <source>
        <dbReference type="EMBL" id="EST53034.1"/>
    </source>
</evidence>
<dbReference type="CDD" id="cd00347">
    <property type="entry name" value="Flavin_utilizing_monoxygenases"/>
    <property type="match status" value="1"/>
</dbReference>
<dbReference type="PANTHER" id="PTHR30137">
    <property type="entry name" value="LUCIFERASE-LIKE MONOOXYGENASE"/>
    <property type="match status" value="1"/>
</dbReference>
<sequence length="388" mass="43019">MEVQSQNIEALTQNRVNFTMQSTNYYTKRTFQVRFSTKEEAKMAHSNIDQGSSKQLRDIPLSVLDLSPIVEGSTPAESFRKSLDLAQHVEKWGFLRYWVAEHHGMPSVASSATSVLIGYIAAGTSTIRVGSGGIMLPNHAPLVIAEQFGTLESLYPGRIDLGLGRAPGTDQRTARALRRHQNVGGADFPELLTELRGYFKPASEGSASGIRAIPGEGLSIPIWLLGSSDFSAQLAGMLGLPFAFAGHFSPNYILPALDVYRHHFRPSEVLEEPYAMVGVNVMAADTDERAQYLSTSHYQSFLQIIRDDRKPVQPPVENMDELWSEFEKLTVLSQLGSSIIGSPQTVKRKLQELLDATQADELMITTSMYDHADRLRSFEIVADIWKSE</sequence>
<reference evidence="3 4" key="1">
    <citation type="journal article" date="2014" name="Genome Announc.">
        <title>Draft Genome Sequence of Brevibacillus panacihumi Strain W25, a Halotolerant Hydrocarbon-Degrading Bacterium.</title>
        <authorList>
            <person name="Wang X."/>
            <person name="Jin D."/>
            <person name="Zhou L."/>
            <person name="Wu L."/>
            <person name="An W."/>
            <person name="Chen Y."/>
            <person name="Zhao L."/>
        </authorList>
    </citation>
    <scope>NUCLEOTIDE SEQUENCE [LARGE SCALE GENOMIC DNA]</scope>
    <source>
        <strain evidence="3 4">W25</strain>
    </source>
</reference>
<keyword evidence="4" id="KW-1185">Reference proteome</keyword>
<dbReference type="GO" id="GO:0005829">
    <property type="term" value="C:cytosol"/>
    <property type="evidence" value="ECO:0007669"/>
    <property type="project" value="TreeGrafter"/>
</dbReference>
<gene>
    <name evidence="3" type="ORF">T458_19180</name>
</gene>